<dbReference type="GO" id="GO:0060271">
    <property type="term" value="P:cilium assembly"/>
    <property type="evidence" value="ECO:0007669"/>
    <property type="project" value="InterPro"/>
</dbReference>
<protein>
    <recommendedName>
        <fullName evidence="3">Fas-binding factor 1 C-terminal domain-containing protein</fullName>
    </recommendedName>
</protein>
<accession>A0AAW2ZD63</accession>
<sequence length="550" mass="64157">MDLTNLSVNKEQEKRQLQQLFEMDQSCMEKRHLENIQHEKQLLKQEQEQSDKFVNVSNELCELIKRVDVNSHQVNSIHENLTQQQYQLLKSKEDQLEERDKMLSKSERYVQEQNQHLERERIRLTSLFINMENTMQSLQKSYEEERQKCRQDQLKCNQDQLLLTTQHELQTQHIHDLRDQLEKDRSVHLQEKQSFLVSVHHEKTELTKLKNQANAQKESFLYEQAKTLKELNERESECLKLTNSSQAESALLKERKNMIEKEKLILLEEQSKFQVQKEALEKNIQELTKQAMMVQRESENCNVKHQDAIKERLESQRVMGEMNMIKAGFEADKRELEMKRRQLNQEMKNMEAERVRISQMRQEASAEKLQLNSRVDQVRRLEVKLNDQMVMATSMMTTTHSHHQQQQQQHHHQLYSNHHGVEDDFYHRGGGVGENGDDDDDEEYKGLSKSVSSILAKKFKSNDHHGLMIQNKKGASGVGVDLNAASTLKDQLKFLEQITSSNQQLPPPGAISANNHYSSFVKLNQLDSTLKTSSVDGSGSSSQRSSPIDA</sequence>
<evidence type="ECO:0000313" key="4">
    <source>
        <dbReference type="EMBL" id="KAL0487284.1"/>
    </source>
</evidence>
<feature type="region of interest" description="Disordered" evidence="2">
    <location>
        <begin position="421"/>
        <end position="445"/>
    </location>
</feature>
<feature type="compositionally biased region" description="Low complexity" evidence="2">
    <location>
        <begin position="533"/>
        <end position="550"/>
    </location>
</feature>
<gene>
    <name evidence="4" type="ORF">AKO1_001100</name>
</gene>
<feature type="coiled-coil region" evidence="1">
    <location>
        <begin position="128"/>
        <end position="155"/>
    </location>
</feature>
<reference evidence="4 5" key="1">
    <citation type="submission" date="2024-03" db="EMBL/GenBank/DDBJ databases">
        <title>The Acrasis kona genome and developmental transcriptomes reveal deep origins of eukaryotic multicellular pathways.</title>
        <authorList>
            <person name="Sheikh S."/>
            <person name="Fu C.-J."/>
            <person name="Brown M.W."/>
            <person name="Baldauf S.L."/>
        </authorList>
    </citation>
    <scope>NUCLEOTIDE SEQUENCE [LARGE SCALE GENOMIC DNA]</scope>
    <source>
        <strain evidence="4 5">ATCC MYA-3509</strain>
    </source>
</reference>
<feature type="domain" description="Fas-binding factor 1 C-terminal" evidence="3">
    <location>
        <begin position="3"/>
        <end position="408"/>
    </location>
</feature>
<keyword evidence="1" id="KW-0175">Coiled coil</keyword>
<feature type="region of interest" description="Disordered" evidence="2">
    <location>
        <begin position="531"/>
        <end position="550"/>
    </location>
</feature>
<dbReference type="Pfam" id="PF21007">
    <property type="entry name" value="FBF1"/>
    <property type="match status" value="1"/>
</dbReference>
<dbReference type="PANTHER" id="PTHR33689:SF1">
    <property type="entry name" value="FAS-BINDING FACTOR 1"/>
    <property type="match status" value="1"/>
</dbReference>
<keyword evidence="5" id="KW-1185">Reference proteome</keyword>
<feature type="coiled-coil region" evidence="1">
    <location>
        <begin position="326"/>
        <end position="381"/>
    </location>
</feature>
<evidence type="ECO:0000256" key="2">
    <source>
        <dbReference type="SAM" id="MobiDB-lite"/>
    </source>
</evidence>
<comment type="caution">
    <text evidence="4">The sequence shown here is derived from an EMBL/GenBank/DDBJ whole genome shotgun (WGS) entry which is preliminary data.</text>
</comment>
<dbReference type="GO" id="GO:0036064">
    <property type="term" value="C:ciliary basal body"/>
    <property type="evidence" value="ECO:0007669"/>
    <property type="project" value="TreeGrafter"/>
</dbReference>
<evidence type="ECO:0000256" key="1">
    <source>
        <dbReference type="SAM" id="Coils"/>
    </source>
</evidence>
<dbReference type="GO" id="GO:0005814">
    <property type="term" value="C:centriole"/>
    <property type="evidence" value="ECO:0007669"/>
    <property type="project" value="TreeGrafter"/>
</dbReference>
<dbReference type="GO" id="GO:0090162">
    <property type="term" value="P:establishment of epithelial cell polarity"/>
    <property type="evidence" value="ECO:0007669"/>
    <property type="project" value="InterPro"/>
</dbReference>
<dbReference type="InterPro" id="IPR049390">
    <property type="entry name" value="FBF1_C"/>
</dbReference>
<dbReference type="InterPro" id="IPR033561">
    <property type="entry name" value="FBF1"/>
</dbReference>
<evidence type="ECO:0000313" key="5">
    <source>
        <dbReference type="Proteomes" id="UP001431209"/>
    </source>
</evidence>
<dbReference type="EMBL" id="JAOPGA020001328">
    <property type="protein sequence ID" value="KAL0487284.1"/>
    <property type="molecule type" value="Genomic_DNA"/>
</dbReference>
<organism evidence="4 5">
    <name type="scientific">Acrasis kona</name>
    <dbReference type="NCBI Taxonomy" id="1008807"/>
    <lineage>
        <taxon>Eukaryota</taxon>
        <taxon>Discoba</taxon>
        <taxon>Heterolobosea</taxon>
        <taxon>Tetramitia</taxon>
        <taxon>Eutetramitia</taxon>
        <taxon>Acrasidae</taxon>
        <taxon>Acrasis</taxon>
    </lineage>
</organism>
<dbReference type="PANTHER" id="PTHR33689">
    <property type="entry name" value="FAS-BINDING FACTOR 1"/>
    <property type="match status" value="1"/>
</dbReference>
<feature type="coiled-coil region" evidence="1">
    <location>
        <begin position="270"/>
        <end position="297"/>
    </location>
</feature>
<dbReference type="Proteomes" id="UP001431209">
    <property type="component" value="Unassembled WGS sequence"/>
</dbReference>
<feature type="coiled-coil region" evidence="1">
    <location>
        <begin position="3"/>
        <end position="49"/>
    </location>
</feature>
<dbReference type="AlphaFoldDB" id="A0AAW2ZD63"/>
<dbReference type="GO" id="GO:0097539">
    <property type="term" value="C:ciliary transition fiber"/>
    <property type="evidence" value="ECO:0007669"/>
    <property type="project" value="InterPro"/>
</dbReference>
<name>A0AAW2ZD63_9EUKA</name>
<proteinExistence type="predicted"/>
<evidence type="ECO:0000259" key="3">
    <source>
        <dbReference type="Pfam" id="PF21007"/>
    </source>
</evidence>